<dbReference type="InterPro" id="IPR053737">
    <property type="entry name" value="Type_II_TA_Toxin"/>
</dbReference>
<proteinExistence type="predicted"/>
<dbReference type="RefSeq" id="WP_266085832.1">
    <property type="nucleotide sequence ID" value="NZ_RKLV01000002.1"/>
</dbReference>
<comment type="caution">
    <text evidence="1">The sequence shown here is derived from an EMBL/GenBank/DDBJ whole genome shotgun (WGS) entry which is preliminary data.</text>
</comment>
<evidence type="ECO:0000313" key="1">
    <source>
        <dbReference type="EMBL" id="MCX2818148.1"/>
    </source>
</evidence>
<dbReference type="AlphaFoldDB" id="A0A9Q4C2A3"/>
<accession>A0A9Q4C2A3</accession>
<organism evidence="1 2">
    <name type="scientific">Halorutilus salinus</name>
    <dbReference type="NCBI Taxonomy" id="2487751"/>
    <lineage>
        <taxon>Archaea</taxon>
        <taxon>Methanobacteriati</taxon>
        <taxon>Methanobacteriota</taxon>
        <taxon>Stenosarchaea group</taxon>
        <taxon>Halobacteria</taxon>
        <taxon>Halorutilales</taxon>
        <taxon>Halorutilaceae</taxon>
        <taxon>Halorutilus</taxon>
    </lineage>
</organism>
<dbReference type="Proteomes" id="UP001149411">
    <property type="component" value="Unassembled WGS sequence"/>
</dbReference>
<protein>
    <recommendedName>
        <fullName evidence="3">Fido domain-containing protein</fullName>
    </recommendedName>
</protein>
<sequence>MTGSRITDLSSIDAENFKLRNERFFNRGYDYDAQPHHGVGEVRRKIWNTRNGDLRRVLRDFPKDAPLLDQCAGWMHAVAGKHFFPDANHRTAMALLRKLLRDNSIELAPLPPQRAREASLRSHEVRNKIEPVRLDTLYRKDRLFLVWRLYFEPAILYE</sequence>
<evidence type="ECO:0008006" key="3">
    <source>
        <dbReference type="Google" id="ProtNLM"/>
    </source>
</evidence>
<keyword evidence="2" id="KW-1185">Reference proteome</keyword>
<dbReference type="Gene3D" id="1.20.120.1870">
    <property type="entry name" value="Fic/DOC protein, Fido domain"/>
    <property type="match status" value="1"/>
</dbReference>
<dbReference type="EMBL" id="RKLV01000002">
    <property type="protein sequence ID" value="MCX2818148.1"/>
    <property type="molecule type" value="Genomic_DNA"/>
</dbReference>
<name>A0A9Q4C2A3_9EURY</name>
<gene>
    <name evidence="1" type="ORF">EGH25_02110</name>
</gene>
<evidence type="ECO:0000313" key="2">
    <source>
        <dbReference type="Proteomes" id="UP001149411"/>
    </source>
</evidence>
<reference evidence="1" key="1">
    <citation type="submission" date="2022-09" db="EMBL/GenBank/DDBJ databases">
        <title>Haloadaptaus new haloarchaeum isolated from saline soil.</title>
        <authorList>
            <person name="Duran-Viseras A."/>
            <person name="Sanchez-Porro C."/>
            <person name="Ventosa A."/>
        </authorList>
    </citation>
    <scope>NUCLEOTIDE SEQUENCE</scope>
    <source>
        <strain evidence="1">F3-133</strain>
    </source>
</reference>